<dbReference type="EMBL" id="SDEE01000026">
    <property type="protein sequence ID" value="RXW24069.1"/>
    <property type="molecule type" value="Genomic_DNA"/>
</dbReference>
<evidence type="ECO:0000313" key="3">
    <source>
        <dbReference type="Proteomes" id="UP000290288"/>
    </source>
</evidence>
<sequence>MFDSDATESSTRTLECDFNTEAVDLVEKIGEDLGNALTVEFMSMLKALLGLQCQQEVALEPTPMNELEKYGEVEFTVLLADAIEYCNDQERSDGFPLRMWEIIRCYYLLWQMGIVHGDISLWNLMVRTSSDGVTHFAVLNDFDLAATMEPGQECPSRTGFERTGTKPFMALDLLNRNDGTIKRHHLHDLEAMIWCMVWFFGPQTDWVYGSMRQVAKNKAGAALYWDEDKPPECASDKEAEHLWAPVMNILKEWVFSRPHTVKVGVERHFTDRENVLLFHQYLPYPERPEKKDWDSTWMAWKLPTGDIASNTETGKNEVKK</sequence>
<feature type="domain" description="Protein kinase" evidence="1">
    <location>
        <begin position="1"/>
        <end position="282"/>
    </location>
</feature>
<comment type="caution">
    <text evidence="2">The sequence shown here is derived from an EMBL/GenBank/DDBJ whole genome shotgun (WGS) entry which is preliminary data.</text>
</comment>
<dbReference type="Proteomes" id="UP000290288">
    <property type="component" value="Unassembled WGS sequence"/>
</dbReference>
<dbReference type="PANTHER" id="PTHR38248">
    <property type="entry name" value="FUNK1 6"/>
    <property type="match status" value="1"/>
</dbReference>
<gene>
    <name evidence="2" type="ORF">EST38_g1777</name>
</gene>
<dbReference type="SUPFAM" id="SSF56112">
    <property type="entry name" value="Protein kinase-like (PK-like)"/>
    <property type="match status" value="1"/>
</dbReference>
<dbReference type="PANTHER" id="PTHR38248:SF2">
    <property type="entry name" value="FUNK1 11"/>
    <property type="match status" value="1"/>
</dbReference>
<reference evidence="2 3" key="1">
    <citation type="submission" date="2019-01" db="EMBL/GenBank/DDBJ databases">
        <title>Draft genome sequence of Psathyrella aberdarensis IHI B618.</title>
        <authorList>
            <person name="Buettner E."/>
            <person name="Kellner H."/>
        </authorList>
    </citation>
    <scope>NUCLEOTIDE SEQUENCE [LARGE SCALE GENOMIC DNA]</scope>
    <source>
        <strain evidence="2 3">IHI B618</strain>
    </source>
</reference>
<dbReference type="AlphaFoldDB" id="A0A4Q2DUY7"/>
<dbReference type="InterPro" id="IPR000719">
    <property type="entry name" value="Prot_kinase_dom"/>
</dbReference>
<proteinExistence type="predicted"/>
<organism evidence="2 3">
    <name type="scientific">Candolleomyces aberdarensis</name>
    <dbReference type="NCBI Taxonomy" id="2316362"/>
    <lineage>
        <taxon>Eukaryota</taxon>
        <taxon>Fungi</taxon>
        <taxon>Dikarya</taxon>
        <taxon>Basidiomycota</taxon>
        <taxon>Agaricomycotina</taxon>
        <taxon>Agaricomycetes</taxon>
        <taxon>Agaricomycetidae</taxon>
        <taxon>Agaricales</taxon>
        <taxon>Agaricineae</taxon>
        <taxon>Psathyrellaceae</taxon>
        <taxon>Candolleomyces</taxon>
    </lineage>
</organism>
<name>A0A4Q2DUY7_9AGAR</name>
<evidence type="ECO:0000259" key="1">
    <source>
        <dbReference type="PROSITE" id="PS50011"/>
    </source>
</evidence>
<dbReference type="OrthoDB" id="5569250at2759"/>
<dbReference type="InterPro" id="IPR040976">
    <property type="entry name" value="Pkinase_fungal"/>
</dbReference>
<dbReference type="Gene3D" id="1.10.510.10">
    <property type="entry name" value="Transferase(Phosphotransferase) domain 1"/>
    <property type="match status" value="1"/>
</dbReference>
<dbReference type="InterPro" id="IPR011009">
    <property type="entry name" value="Kinase-like_dom_sf"/>
</dbReference>
<dbReference type="GO" id="GO:0005524">
    <property type="term" value="F:ATP binding"/>
    <property type="evidence" value="ECO:0007669"/>
    <property type="project" value="InterPro"/>
</dbReference>
<protein>
    <recommendedName>
        <fullName evidence="1">Protein kinase domain-containing protein</fullName>
    </recommendedName>
</protein>
<evidence type="ECO:0000313" key="2">
    <source>
        <dbReference type="EMBL" id="RXW24069.1"/>
    </source>
</evidence>
<keyword evidence="3" id="KW-1185">Reference proteome</keyword>
<dbReference type="Pfam" id="PF17667">
    <property type="entry name" value="Pkinase_fungal"/>
    <property type="match status" value="1"/>
</dbReference>
<accession>A0A4Q2DUY7</accession>
<dbReference type="PROSITE" id="PS50011">
    <property type="entry name" value="PROTEIN_KINASE_DOM"/>
    <property type="match status" value="1"/>
</dbReference>
<dbReference type="GO" id="GO:0004672">
    <property type="term" value="F:protein kinase activity"/>
    <property type="evidence" value="ECO:0007669"/>
    <property type="project" value="InterPro"/>
</dbReference>